<sequence length="185" mass="21964">MIRIKKKLILTIIYIHLFILNRLSFENAIKKTKNQENNLTLLPIKSTEEEKDDIKNGKDIKKEIDNDKENIKTNNAKDHSTYIKSYLNTNVNDGLKYLFIPSHNSFIKKYSVFNQINDGMLLNEKNDVKNNEDYKNVDYKNVNFLQYHFKELSNYNIANSIDILQEKEGHLDFVIIPHYTFFRLL</sequence>
<dbReference type="EMBL" id="DS016129">
    <property type="protein sequence ID" value="KOB85397.1"/>
    <property type="molecule type" value="Genomic_DNA"/>
</dbReference>
<protein>
    <recommendedName>
        <fullName evidence="3">Reticulocyte binding-like protein 5</fullName>
    </recommendedName>
</protein>
<proteinExistence type="predicted"/>
<dbReference type="OrthoDB" id="372219at2759"/>
<evidence type="ECO:0000313" key="2">
    <source>
        <dbReference type="Proteomes" id="UP000054282"/>
    </source>
</evidence>
<dbReference type="KEGG" id="pfd:PFDG_00744"/>
<reference evidence="2" key="2">
    <citation type="submission" date="2006-09" db="EMBL/GenBank/DDBJ databases">
        <title>The genome sequence of Plasmodium falciparum Dd2.</title>
        <authorList>
            <consortium name="The Broad Institute Genome Sequencing Platform"/>
            <person name="Birren B."/>
            <person name="Lander E."/>
            <person name="Galagan J."/>
            <person name="Nusbaum C."/>
            <person name="Devon K."/>
            <person name="Henn M."/>
            <person name="Jaffe D."/>
            <person name="Butler J."/>
            <person name="Alvarez P."/>
            <person name="Gnerre S."/>
            <person name="Grabherr M."/>
            <person name="Kleber M."/>
            <person name="Mauceli E."/>
            <person name="Brockman W."/>
            <person name="MacCallum I.A."/>
            <person name="Rounsley S."/>
            <person name="Young S."/>
            <person name="LaButti K."/>
            <person name="Pushparaj V."/>
            <person name="DeCaprio D."/>
            <person name="Crawford M."/>
            <person name="Koehrsen M."/>
            <person name="Engels R."/>
            <person name="Montgomery P."/>
            <person name="Pearson M."/>
            <person name="Howarth C."/>
            <person name="Larson L."/>
            <person name="Luoma S."/>
            <person name="White J."/>
            <person name="Kodira C."/>
            <person name="Zeng Q."/>
            <person name="O'Leary S."/>
            <person name="Yandava C."/>
            <person name="Alvarado L."/>
            <person name="Wirth D."/>
            <person name="Volkman S."/>
            <person name="Hartl D."/>
        </authorList>
    </citation>
    <scope>NUCLEOTIDE SEQUENCE [LARGE SCALE GENOMIC DNA]</scope>
</reference>
<name>A0A0L7LXS2_PLAF4</name>
<reference evidence="2" key="1">
    <citation type="submission" date="2006-09" db="EMBL/GenBank/DDBJ databases">
        <title>Annotation of Plasmodium falciparum Dd2.</title>
        <authorList>
            <consortium name="The Broad Institute Genome Sequencing Platform"/>
            <person name="Volkman S.K."/>
            <person name="Neafsey D.E."/>
            <person name="Dash A.P."/>
            <person name="Chitnis C.E."/>
            <person name="Hartl D.L."/>
            <person name="Young S.K."/>
            <person name="Zeng Q."/>
            <person name="Koehrsen M."/>
            <person name="Alvarado L."/>
            <person name="Berlin A."/>
            <person name="Borenstein D."/>
            <person name="Chapman S.B."/>
            <person name="Chen Z."/>
            <person name="Engels R."/>
            <person name="Freedman E."/>
            <person name="Gellesch M."/>
            <person name="Goldberg J."/>
            <person name="Griggs A."/>
            <person name="Gujja S."/>
            <person name="Heilman E.R."/>
            <person name="Heiman D.I."/>
            <person name="Howarth C."/>
            <person name="Jen D."/>
            <person name="Larson L."/>
            <person name="Mehta T."/>
            <person name="Neiman D."/>
            <person name="Park D."/>
            <person name="Pearson M."/>
            <person name="Roberts A."/>
            <person name="Saif S."/>
            <person name="Shea T."/>
            <person name="Shenoy N."/>
            <person name="Sisk P."/>
            <person name="Stolte C."/>
            <person name="Sykes S."/>
            <person name="Walk T."/>
            <person name="White J."/>
            <person name="Yandava C."/>
            <person name="Haas B."/>
            <person name="Henn M.R."/>
            <person name="Nusbaum C."/>
            <person name="Birren B."/>
        </authorList>
    </citation>
    <scope>NUCLEOTIDE SEQUENCE [LARGE SCALE GENOMIC DNA]</scope>
</reference>
<gene>
    <name evidence="1" type="ORF">PFDG_00744</name>
</gene>
<dbReference type="AlphaFoldDB" id="A0A0L7LXS2"/>
<evidence type="ECO:0008006" key="3">
    <source>
        <dbReference type="Google" id="ProtNLM"/>
    </source>
</evidence>
<organism evidence="1 2">
    <name type="scientific">Plasmodium falciparum (isolate Dd2)</name>
    <dbReference type="NCBI Taxonomy" id="57267"/>
    <lineage>
        <taxon>Eukaryota</taxon>
        <taxon>Sar</taxon>
        <taxon>Alveolata</taxon>
        <taxon>Apicomplexa</taxon>
        <taxon>Aconoidasida</taxon>
        <taxon>Haemosporida</taxon>
        <taxon>Plasmodiidae</taxon>
        <taxon>Plasmodium</taxon>
        <taxon>Plasmodium (Laverania)</taxon>
    </lineage>
</organism>
<accession>A0A0L7LXS2</accession>
<evidence type="ECO:0000313" key="1">
    <source>
        <dbReference type="EMBL" id="KOB85397.1"/>
    </source>
</evidence>
<dbReference type="Proteomes" id="UP000054282">
    <property type="component" value="Unassembled WGS sequence"/>
</dbReference>